<feature type="domain" description="Acyl-CoA thioesterase 2 C-terminal" evidence="9">
    <location>
        <begin position="174"/>
        <end position="278"/>
    </location>
</feature>
<evidence type="ECO:0000256" key="5">
    <source>
        <dbReference type="ARBA" id="ARBA00038894"/>
    </source>
</evidence>
<evidence type="ECO:0000313" key="11">
    <source>
        <dbReference type="EMBL" id="TRW18415.1"/>
    </source>
</evidence>
<dbReference type="InterPro" id="IPR025652">
    <property type="entry name" value="TesB_C"/>
</dbReference>
<dbReference type="Pfam" id="PF02551">
    <property type="entry name" value="Acyl_CoA_thio"/>
    <property type="match status" value="1"/>
</dbReference>
<feature type="domain" description="Acyl-CoA thioesterase-like N-terminal HotDog" evidence="10">
    <location>
        <begin position="26"/>
        <end position="105"/>
    </location>
</feature>
<evidence type="ECO:0000256" key="1">
    <source>
        <dbReference type="ARBA" id="ARBA00006538"/>
    </source>
</evidence>
<dbReference type="AlphaFoldDB" id="A0A552UJR1"/>
<evidence type="ECO:0000256" key="2">
    <source>
        <dbReference type="ARBA" id="ARBA00011881"/>
    </source>
</evidence>
<comment type="subunit">
    <text evidence="2">Homotetramer.</text>
</comment>
<evidence type="ECO:0000256" key="3">
    <source>
        <dbReference type="ARBA" id="ARBA00022801"/>
    </source>
</evidence>
<dbReference type="EC" id="3.1.2.20" evidence="5"/>
<comment type="similarity">
    <text evidence="1">Belongs to the C/M/P thioester hydrolase family.</text>
</comment>
<keyword evidence="4" id="KW-0443">Lipid metabolism</keyword>
<evidence type="ECO:0000256" key="4">
    <source>
        <dbReference type="ARBA" id="ARBA00023098"/>
    </source>
</evidence>
<dbReference type="InterPro" id="IPR042171">
    <property type="entry name" value="Acyl-CoA_hotdog"/>
</dbReference>
<sequence>MARLVALLDVESIEVDLFRGQSSDTGWTRVYGGQVVAQALMAASRTVRSERLAHSLHAYFLRPGDPAAPIVYRVARDRDGQSFSTRRIVAIQHGRPIFNMSASFQIAEPGFDHVAKLPKVAQPETLPSELDTLRKIADRIPEPHRKLWLERERPFEFRQIDPVDNLKPRKAPPVAYNWFKAAASVSADPVLARCLLAYASDMTLLDTCLLPHGVPWTDPNLQVASLDHALWFHDDPPLDEWLLYAQDSPVSGGGRGMNRGLIFARDGRLIATAMQEGLIRYRSPS</sequence>
<dbReference type="InterPro" id="IPR029069">
    <property type="entry name" value="HotDog_dom_sf"/>
</dbReference>
<dbReference type="GO" id="GO:0009062">
    <property type="term" value="P:fatty acid catabolic process"/>
    <property type="evidence" value="ECO:0007669"/>
    <property type="project" value="TreeGrafter"/>
</dbReference>
<dbReference type="PANTHER" id="PTHR11066">
    <property type="entry name" value="ACYL-COA THIOESTERASE"/>
    <property type="match status" value="1"/>
</dbReference>
<dbReference type="CDD" id="cd03444">
    <property type="entry name" value="Thioesterase_II_repeat1"/>
    <property type="match status" value="1"/>
</dbReference>
<organism evidence="11 12">
    <name type="scientific">Glacieibacterium frigidum</name>
    <dbReference type="NCBI Taxonomy" id="2593303"/>
    <lineage>
        <taxon>Bacteria</taxon>
        <taxon>Pseudomonadati</taxon>
        <taxon>Pseudomonadota</taxon>
        <taxon>Alphaproteobacteria</taxon>
        <taxon>Sphingomonadales</taxon>
        <taxon>Sphingosinicellaceae</taxon>
        <taxon>Glacieibacterium</taxon>
    </lineage>
</organism>
<gene>
    <name evidence="11" type="ORF">FMM06_05880</name>
</gene>
<dbReference type="CDD" id="cd03445">
    <property type="entry name" value="Thioesterase_II_repeat2"/>
    <property type="match status" value="1"/>
</dbReference>
<dbReference type="Gene3D" id="2.40.160.210">
    <property type="entry name" value="Acyl-CoA thioesterase, double hotdog domain"/>
    <property type="match status" value="1"/>
</dbReference>
<evidence type="ECO:0000256" key="6">
    <source>
        <dbReference type="ARBA" id="ARBA00050943"/>
    </source>
</evidence>
<accession>A0A552UJR1</accession>
<keyword evidence="12" id="KW-1185">Reference proteome</keyword>
<evidence type="ECO:0000259" key="10">
    <source>
        <dbReference type="Pfam" id="PF13622"/>
    </source>
</evidence>
<dbReference type="EMBL" id="VJWA01000001">
    <property type="protein sequence ID" value="TRW18415.1"/>
    <property type="molecule type" value="Genomic_DNA"/>
</dbReference>
<protein>
    <recommendedName>
        <fullName evidence="7">Acyl-CoA thioesterase 2</fullName>
        <ecNumber evidence="5">3.1.2.20</ecNumber>
    </recommendedName>
    <alternativeName>
        <fullName evidence="8">Thioesterase II</fullName>
    </alternativeName>
</protein>
<comment type="caution">
    <text evidence="11">The sequence shown here is derived from an EMBL/GenBank/DDBJ whole genome shotgun (WGS) entry which is preliminary data.</text>
</comment>
<dbReference type="PANTHER" id="PTHR11066:SF34">
    <property type="entry name" value="ACYL-COENZYME A THIOESTERASE 8"/>
    <property type="match status" value="1"/>
</dbReference>
<dbReference type="SUPFAM" id="SSF54637">
    <property type="entry name" value="Thioesterase/thiol ester dehydrase-isomerase"/>
    <property type="match status" value="2"/>
</dbReference>
<evidence type="ECO:0000256" key="7">
    <source>
        <dbReference type="ARBA" id="ARBA00071120"/>
    </source>
</evidence>
<dbReference type="InterPro" id="IPR003703">
    <property type="entry name" value="Acyl_CoA_thio"/>
</dbReference>
<evidence type="ECO:0000256" key="8">
    <source>
        <dbReference type="ARBA" id="ARBA00079653"/>
    </source>
</evidence>
<dbReference type="GO" id="GO:0047617">
    <property type="term" value="F:fatty acyl-CoA hydrolase activity"/>
    <property type="evidence" value="ECO:0007669"/>
    <property type="project" value="UniProtKB-EC"/>
</dbReference>
<dbReference type="Pfam" id="PF13622">
    <property type="entry name" value="4HBT_3"/>
    <property type="match status" value="1"/>
</dbReference>
<comment type="catalytic activity">
    <reaction evidence="6">
        <text>a fatty acyl-CoA + H2O = a fatty acid + CoA + H(+)</text>
        <dbReference type="Rhea" id="RHEA:16781"/>
        <dbReference type="ChEBI" id="CHEBI:15377"/>
        <dbReference type="ChEBI" id="CHEBI:15378"/>
        <dbReference type="ChEBI" id="CHEBI:28868"/>
        <dbReference type="ChEBI" id="CHEBI:57287"/>
        <dbReference type="ChEBI" id="CHEBI:77636"/>
        <dbReference type="EC" id="3.1.2.20"/>
    </reaction>
    <physiologicalReaction direction="left-to-right" evidence="6">
        <dbReference type="Rhea" id="RHEA:16782"/>
    </physiologicalReaction>
</comment>
<proteinExistence type="inferred from homology"/>
<evidence type="ECO:0000259" key="9">
    <source>
        <dbReference type="Pfam" id="PF02551"/>
    </source>
</evidence>
<dbReference type="Proteomes" id="UP000317894">
    <property type="component" value="Unassembled WGS sequence"/>
</dbReference>
<evidence type="ECO:0000313" key="12">
    <source>
        <dbReference type="Proteomes" id="UP000317894"/>
    </source>
</evidence>
<dbReference type="FunFam" id="2.40.160.210:FF:000001">
    <property type="entry name" value="Acyl-CoA thioesterase II"/>
    <property type="match status" value="1"/>
</dbReference>
<reference evidence="11 12" key="1">
    <citation type="submission" date="2019-07" db="EMBL/GenBank/DDBJ databases">
        <title>Novel species isolated from glacier.</title>
        <authorList>
            <person name="Liu Q."/>
            <person name="Xin Y.-H."/>
        </authorList>
    </citation>
    <scope>NUCLEOTIDE SEQUENCE [LARGE SCALE GENOMIC DNA]</scope>
    <source>
        <strain evidence="11 12">LB1R16</strain>
    </source>
</reference>
<dbReference type="GO" id="GO:0006637">
    <property type="term" value="P:acyl-CoA metabolic process"/>
    <property type="evidence" value="ECO:0007669"/>
    <property type="project" value="InterPro"/>
</dbReference>
<dbReference type="InterPro" id="IPR049449">
    <property type="entry name" value="TesB_ACOT8-like_N"/>
</dbReference>
<dbReference type="OrthoDB" id="9781019at2"/>
<keyword evidence="3" id="KW-0378">Hydrolase</keyword>
<name>A0A552UJR1_9SPHN</name>